<accession>A0A7X2IQ10</accession>
<organism evidence="1 2">
    <name type="scientific">Pseudoduganella rivuli</name>
    <dbReference type="NCBI Taxonomy" id="2666085"/>
    <lineage>
        <taxon>Bacteria</taxon>
        <taxon>Pseudomonadati</taxon>
        <taxon>Pseudomonadota</taxon>
        <taxon>Betaproteobacteria</taxon>
        <taxon>Burkholderiales</taxon>
        <taxon>Oxalobacteraceae</taxon>
        <taxon>Telluria group</taxon>
        <taxon>Pseudoduganella</taxon>
    </lineage>
</organism>
<name>A0A7X2IQ10_9BURK</name>
<dbReference type="AlphaFoldDB" id="A0A7X2IQ10"/>
<reference evidence="1 2" key="1">
    <citation type="submission" date="2019-11" db="EMBL/GenBank/DDBJ databases">
        <title>Novel species isolated from a subtropical stream in China.</title>
        <authorList>
            <person name="Lu H."/>
        </authorList>
    </citation>
    <scope>NUCLEOTIDE SEQUENCE [LARGE SCALE GENOMIC DNA]</scope>
    <source>
        <strain evidence="1 2">FT92W</strain>
    </source>
</reference>
<keyword evidence="2" id="KW-1185">Reference proteome</keyword>
<evidence type="ECO:0000313" key="1">
    <source>
        <dbReference type="EMBL" id="MRV74052.1"/>
    </source>
</evidence>
<dbReference type="EMBL" id="WKJJ01000013">
    <property type="protein sequence ID" value="MRV74052.1"/>
    <property type="molecule type" value="Genomic_DNA"/>
</dbReference>
<proteinExistence type="predicted"/>
<evidence type="ECO:0000313" key="2">
    <source>
        <dbReference type="Proteomes" id="UP000446768"/>
    </source>
</evidence>
<dbReference type="Proteomes" id="UP000446768">
    <property type="component" value="Unassembled WGS sequence"/>
</dbReference>
<comment type="caution">
    <text evidence="1">The sequence shown here is derived from an EMBL/GenBank/DDBJ whole genome shotgun (WGS) entry which is preliminary data.</text>
</comment>
<gene>
    <name evidence="1" type="ORF">GJ700_20290</name>
</gene>
<protein>
    <submittedName>
        <fullName evidence="1">Uncharacterized protein</fullName>
    </submittedName>
</protein>
<dbReference type="RefSeq" id="WP_154377272.1">
    <property type="nucleotide sequence ID" value="NZ_WKJJ01000013.1"/>
</dbReference>
<sequence length="114" mass="12895">MFGNRNFLFSDTHRGCLGDWKIQCADDWIRPTLNKNGIAPAAPANRDIALISIHQAMPREDLLFDCRTKNSSIISMVGLFNESGIALQRGRRLKLNDEQADAWKPAPDNFHFPI</sequence>